<keyword evidence="2" id="KW-0378">Hydrolase</keyword>
<feature type="compositionally biased region" description="Basic and acidic residues" evidence="4">
    <location>
        <begin position="722"/>
        <end position="736"/>
    </location>
</feature>
<feature type="region of interest" description="Disordered" evidence="4">
    <location>
        <begin position="704"/>
        <end position="736"/>
    </location>
</feature>
<dbReference type="InterPro" id="IPR027417">
    <property type="entry name" value="P-loop_NTPase"/>
</dbReference>
<protein>
    <recommendedName>
        <fullName evidence="5">SNF2 N-terminal domain-containing protein</fullName>
    </recommendedName>
</protein>
<dbReference type="Gene3D" id="3.40.50.300">
    <property type="entry name" value="P-loop containing nucleotide triphosphate hydrolases"/>
    <property type="match status" value="1"/>
</dbReference>
<dbReference type="GO" id="GO:0016787">
    <property type="term" value="F:hydrolase activity"/>
    <property type="evidence" value="ECO:0007669"/>
    <property type="project" value="UniProtKB-KW"/>
</dbReference>
<keyword evidence="7" id="KW-1185">Reference proteome</keyword>
<accession>A0AA39L709</accession>
<feature type="compositionally biased region" description="Polar residues" evidence="4">
    <location>
        <begin position="1435"/>
        <end position="1444"/>
    </location>
</feature>
<dbReference type="GO" id="GO:0008094">
    <property type="term" value="F:ATP-dependent activity, acting on DNA"/>
    <property type="evidence" value="ECO:0007669"/>
    <property type="project" value="TreeGrafter"/>
</dbReference>
<evidence type="ECO:0000313" key="6">
    <source>
        <dbReference type="EMBL" id="KAK0386179.1"/>
    </source>
</evidence>
<dbReference type="PANTHER" id="PTHR45626">
    <property type="entry name" value="TRANSCRIPTION TERMINATION FACTOR 2-RELATED"/>
    <property type="match status" value="1"/>
</dbReference>
<feature type="domain" description="SNF2 N-terminal" evidence="5">
    <location>
        <begin position="540"/>
        <end position="696"/>
    </location>
</feature>
<dbReference type="SUPFAM" id="SSF52540">
    <property type="entry name" value="P-loop containing nucleoside triphosphate hydrolases"/>
    <property type="match status" value="2"/>
</dbReference>
<evidence type="ECO:0000256" key="1">
    <source>
        <dbReference type="ARBA" id="ARBA00022741"/>
    </source>
</evidence>
<dbReference type="EMBL" id="JAPDFR010000005">
    <property type="protein sequence ID" value="KAK0386179.1"/>
    <property type="molecule type" value="Genomic_DNA"/>
</dbReference>
<feature type="compositionally biased region" description="Acidic residues" evidence="4">
    <location>
        <begin position="1409"/>
        <end position="1422"/>
    </location>
</feature>
<dbReference type="InterPro" id="IPR000330">
    <property type="entry name" value="SNF2_N"/>
</dbReference>
<evidence type="ECO:0000256" key="3">
    <source>
        <dbReference type="ARBA" id="ARBA00022840"/>
    </source>
</evidence>
<dbReference type="GO" id="GO:0005524">
    <property type="term" value="F:ATP binding"/>
    <property type="evidence" value="ECO:0007669"/>
    <property type="project" value="UniProtKB-KW"/>
</dbReference>
<keyword evidence="3" id="KW-0067">ATP-binding</keyword>
<reference evidence="6" key="1">
    <citation type="submission" date="2022-10" db="EMBL/GenBank/DDBJ databases">
        <title>Determination and structural analysis of whole genome sequence of Sarocladium strictum F4-1.</title>
        <authorList>
            <person name="Hu L."/>
            <person name="Jiang Y."/>
        </authorList>
    </citation>
    <scope>NUCLEOTIDE SEQUENCE</scope>
    <source>
        <strain evidence="6">F4-1</strain>
    </source>
</reference>
<dbReference type="Pfam" id="PF00176">
    <property type="entry name" value="SNF2-rel_dom"/>
    <property type="match status" value="1"/>
</dbReference>
<dbReference type="Proteomes" id="UP001175261">
    <property type="component" value="Unassembled WGS sequence"/>
</dbReference>
<gene>
    <name evidence="6" type="ORF">NLU13_6016</name>
</gene>
<evidence type="ECO:0000256" key="4">
    <source>
        <dbReference type="SAM" id="MobiDB-lite"/>
    </source>
</evidence>
<dbReference type="InterPro" id="IPR050628">
    <property type="entry name" value="SNF2_RAD54_helicase_TF"/>
</dbReference>
<proteinExistence type="predicted"/>
<evidence type="ECO:0000313" key="7">
    <source>
        <dbReference type="Proteomes" id="UP001175261"/>
    </source>
</evidence>
<sequence length="1444" mass="163865">MASAGSTAGESGPHPRSENASKKRKREHEDGSRQSHPADSPHYFFKPLDQVEASTFHSEDLGKDKESHWCLRLPQIQSGYIPAKRTRKLQRFRFTPRITKFIRLHRCHRLIVAEICQPALFTAYKGYRNATVLDQLKSGLPHIFDKKDDGSFAKELNSIIALAEALNPEADGEPLVALPHAAPGSVVLGWQDNMKLQDLYLDKCADDGLDRIDPTAFQLVHALQILMFAPAKFVSEMPRVYSRSREAYDHRYPTPTAAGPGDKGLPEELEKRIIGNEYSVEDLHRSSTLFLTCLTRRAKRSISTKVPRKLTQLDALKYWDWRIDVHEGLQGQIATLSSEAAKLALEFVEQETSIAEDLKRQEAQVANGTAEAATGDDFFRTSQGLFKTTRRNRRFHLRNLFKLLRPHFPNNTDEALEARFQRVRRVQTSFTNFFRPDQLLQFPDRAEWVGQDPGEENDKFPVDANSAGDTESAESQRRFQRACALDGLMCESTSTYRPDYEAIRIRFGFQDGNRLHASHQPLLDHQVADLATLYDNLELLKCQILATEMGLGKTRIYASLIEVSARLAALTLSSPKKWYVEEKGFVSEIEPGDFGAPPSKDTEHRPSLVVCLPHTILQTWEEITKHFPALRVIVYFGGKDTFGSPDEAPVPKVTSPSALRKRLEALDYSKEQTSRVIVLTSYHTFYCRDIHKSTTNIVFRRKKKNNVGSEHESSDSEDQGEWETREESIQRRRKDVENHKVTSNVYQSDLDRKAIKYWELRPEDECPPEAVIVDHSFKGDSAICKARYRYLIADDAHIARRPTGVLWVTGTPLVNGFRDLLAPMDHAWRRLVPDIPEFDQLPLGDLSGLYHHGYDPYAASQTVTENGPTKGIFTDDVGLAESKRRPLEDIWNKERLNVWILNPYLYTSLLERSARKKNVAAALSRSVVKTILRVLSMRRTYSTVMIGSDGEPSCPGKTLPSFTIISEELETSIERKGPMREEGIRLMSQLGACGRPGMSSFGSAGSRYPSVKSEAIINWAAVRRGMLITHDWHNKLLFDKPPSALGITKRCLESAFDELNLDTMTHEQLKASSLRCGDEPVVGVEHLKRILSRDITGGTAWLYHLTAANPSLCFRAVRKQKERIVVYCNAPWIYQMLYAVLLQAGFRVNGFQSDDPLHRKIHQLRDFRDPKSQSEVLIANMATLPEGINLHQCCRLGVVINYHHNMKYMQNIFARLVRIGQQHNVIWREVCLIKWARQLCAEGSLPDWLSGWLREIMLLEMAKSHQHHSFNRAAWVYLRRVGRDGDMEFNSEETICIGHAFSCLAKVLSSPEGVTYAAQFNGKEAEYIAALAAFGRGKTSEEMEDILRHMEEAPGDEDIFLAFASDQFRQWDSGTDNPPSELACLRFAEANRKKEDKQASDSEAMFDSYWDEQDESDSEERDPDMAAIKADDNRGSGTEAQTDI</sequence>
<evidence type="ECO:0000259" key="5">
    <source>
        <dbReference type="Pfam" id="PF00176"/>
    </source>
</evidence>
<feature type="region of interest" description="Disordered" evidence="4">
    <location>
        <begin position="450"/>
        <end position="473"/>
    </location>
</feature>
<feature type="compositionally biased region" description="Basic and acidic residues" evidence="4">
    <location>
        <begin position="13"/>
        <end position="33"/>
    </location>
</feature>
<dbReference type="GO" id="GO:0005634">
    <property type="term" value="C:nucleus"/>
    <property type="evidence" value="ECO:0007669"/>
    <property type="project" value="TreeGrafter"/>
</dbReference>
<dbReference type="GO" id="GO:0006281">
    <property type="term" value="P:DNA repair"/>
    <property type="evidence" value="ECO:0007669"/>
    <property type="project" value="TreeGrafter"/>
</dbReference>
<dbReference type="Gene3D" id="3.40.50.10810">
    <property type="entry name" value="Tandem AAA-ATPase domain"/>
    <property type="match status" value="1"/>
</dbReference>
<keyword evidence="1" id="KW-0547">Nucleotide-binding</keyword>
<feature type="region of interest" description="Disordered" evidence="4">
    <location>
        <begin position="1392"/>
        <end position="1444"/>
    </location>
</feature>
<feature type="region of interest" description="Disordered" evidence="4">
    <location>
        <begin position="1"/>
        <end position="44"/>
    </location>
</feature>
<comment type="caution">
    <text evidence="6">The sequence shown here is derived from an EMBL/GenBank/DDBJ whole genome shotgun (WGS) entry which is preliminary data.</text>
</comment>
<name>A0AA39L709_SARSR</name>
<organism evidence="6 7">
    <name type="scientific">Sarocladium strictum</name>
    <name type="common">Black bundle disease fungus</name>
    <name type="synonym">Acremonium strictum</name>
    <dbReference type="NCBI Taxonomy" id="5046"/>
    <lineage>
        <taxon>Eukaryota</taxon>
        <taxon>Fungi</taxon>
        <taxon>Dikarya</taxon>
        <taxon>Ascomycota</taxon>
        <taxon>Pezizomycotina</taxon>
        <taxon>Sordariomycetes</taxon>
        <taxon>Hypocreomycetidae</taxon>
        <taxon>Hypocreales</taxon>
        <taxon>Sarocladiaceae</taxon>
        <taxon>Sarocladium</taxon>
    </lineage>
</organism>
<evidence type="ECO:0000256" key="2">
    <source>
        <dbReference type="ARBA" id="ARBA00022801"/>
    </source>
</evidence>
<dbReference type="InterPro" id="IPR038718">
    <property type="entry name" value="SNF2-like_sf"/>
</dbReference>